<dbReference type="GO" id="GO:0004064">
    <property type="term" value="F:arylesterase activity"/>
    <property type="evidence" value="ECO:0007669"/>
    <property type="project" value="UniProtKB-EC"/>
</dbReference>
<sequence length="331" mass="36523">MWLSLGGANELSSVSNSEHCRIVHGMVGAEDIEFDASTNIAYVSADDRRSHSMGVQEAGAIYRVSFIDGEPDIEKMQGTEALSDFHPHGISYFNENGKSYLYVISHRFPEDASKGHDIYLFHIDGCQLKQVDKLEHDLIHSPNDIVALAQDEFYFTNDRKAVTGTSMFIEVLLGLARSGVVHYKEGRYRQLVDDLAFANGIAFQQSSNTLWVSESRGSALRAYRRDVHTGDLELLEIMPLGNSPDNISVTKEGDLLVADHVNGVSQIRNVSDAAHPSPSRVWRIGKNGEHLQIALDGNRYSAVSVAVGLSDKQWLLGSIYNEGLLICAANE</sequence>
<keyword evidence="2 5" id="KW-0378">Hydrolase</keyword>
<evidence type="ECO:0000256" key="4">
    <source>
        <dbReference type="ARBA" id="ARBA00023180"/>
    </source>
</evidence>
<gene>
    <name evidence="5" type="ORF">HNR48_000045</name>
</gene>
<evidence type="ECO:0000256" key="3">
    <source>
        <dbReference type="ARBA" id="ARBA00023157"/>
    </source>
</evidence>
<evidence type="ECO:0000256" key="1">
    <source>
        <dbReference type="ARBA" id="ARBA00008595"/>
    </source>
</evidence>
<comment type="caution">
    <text evidence="5">The sequence shown here is derived from an EMBL/GenBank/DDBJ whole genome shotgun (WGS) entry which is preliminary data.</text>
</comment>
<evidence type="ECO:0000256" key="2">
    <source>
        <dbReference type="ARBA" id="ARBA00022801"/>
    </source>
</evidence>
<comment type="similarity">
    <text evidence="1">Belongs to the paraoxonase family.</text>
</comment>
<organism evidence="5 6">
    <name type="scientific">Pseudoteredinibacter isoporae</name>
    <dbReference type="NCBI Taxonomy" id="570281"/>
    <lineage>
        <taxon>Bacteria</taxon>
        <taxon>Pseudomonadati</taxon>
        <taxon>Pseudomonadota</taxon>
        <taxon>Gammaproteobacteria</taxon>
        <taxon>Cellvibrionales</taxon>
        <taxon>Cellvibrionaceae</taxon>
        <taxon>Pseudoteredinibacter</taxon>
    </lineage>
</organism>
<dbReference type="Gene3D" id="2.120.10.30">
    <property type="entry name" value="TolB, C-terminal domain"/>
    <property type="match status" value="1"/>
</dbReference>
<dbReference type="EMBL" id="JACHHT010000001">
    <property type="protein sequence ID" value="MBB6519767.1"/>
    <property type="molecule type" value="Genomic_DNA"/>
</dbReference>
<dbReference type="InParanoid" id="A0A7X0MWE4"/>
<dbReference type="SUPFAM" id="SSF63829">
    <property type="entry name" value="Calcium-dependent phosphotriesterase"/>
    <property type="match status" value="1"/>
</dbReference>
<accession>A0A7X0MWE4</accession>
<dbReference type="GO" id="GO:0004063">
    <property type="term" value="F:aryldialkylphosphatase activity"/>
    <property type="evidence" value="ECO:0007669"/>
    <property type="project" value="UniProtKB-EC"/>
</dbReference>
<keyword evidence="6" id="KW-1185">Reference proteome</keyword>
<dbReference type="InterPro" id="IPR002640">
    <property type="entry name" value="Arylesterase"/>
</dbReference>
<dbReference type="Pfam" id="PF01731">
    <property type="entry name" value="Arylesterase"/>
    <property type="match status" value="1"/>
</dbReference>
<evidence type="ECO:0000313" key="6">
    <source>
        <dbReference type="Proteomes" id="UP000528457"/>
    </source>
</evidence>
<dbReference type="RefSeq" id="WP_166853173.1">
    <property type="nucleotide sequence ID" value="NZ_JAAONY010000001.1"/>
</dbReference>
<dbReference type="AlphaFoldDB" id="A0A7X0MWE4"/>
<dbReference type="EC" id="3.1.1.2" evidence="5"/>
<keyword evidence="4" id="KW-0325">Glycoprotein</keyword>
<dbReference type="PANTHER" id="PTHR11799:SF12">
    <property type="entry name" value="PARAOXONASE-RELATED"/>
    <property type="match status" value="1"/>
</dbReference>
<dbReference type="EC" id="3.1.8.1" evidence="5"/>
<dbReference type="InterPro" id="IPR011042">
    <property type="entry name" value="6-blade_b-propeller_TolB-like"/>
</dbReference>
<proteinExistence type="inferred from homology"/>
<dbReference type="InterPro" id="IPR051288">
    <property type="entry name" value="Serum_paraoxonase/arylesterase"/>
</dbReference>
<name>A0A7X0MWE4_9GAMM</name>
<dbReference type="Proteomes" id="UP000528457">
    <property type="component" value="Unassembled WGS sequence"/>
</dbReference>
<keyword evidence="3" id="KW-1015">Disulfide bond</keyword>
<protein>
    <submittedName>
        <fullName evidence="5">Arylesterase/paraoxonase</fullName>
        <ecNumber evidence="5">3.1.1.2</ecNumber>
        <ecNumber evidence="5">3.1.8.1</ecNumber>
    </submittedName>
</protein>
<reference evidence="5 6" key="1">
    <citation type="submission" date="2020-08" db="EMBL/GenBank/DDBJ databases">
        <title>Genomic Encyclopedia of Type Strains, Phase IV (KMG-IV): sequencing the most valuable type-strain genomes for metagenomic binning, comparative biology and taxonomic classification.</title>
        <authorList>
            <person name="Goeker M."/>
        </authorList>
    </citation>
    <scope>NUCLEOTIDE SEQUENCE [LARGE SCALE GENOMIC DNA]</scope>
    <source>
        <strain evidence="5 6">DSM 22368</strain>
    </source>
</reference>
<dbReference type="PANTHER" id="PTHR11799">
    <property type="entry name" value="PARAOXONASE"/>
    <property type="match status" value="1"/>
</dbReference>
<evidence type="ECO:0000313" key="5">
    <source>
        <dbReference type="EMBL" id="MBB6519767.1"/>
    </source>
</evidence>